<dbReference type="EMBL" id="QDDR01000006">
    <property type="protein sequence ID" value="PVE47109.1"/>
    <property type="molecule type" value="Genomic_DNA"/>
</dbReference>
<reference evidence="6 7" key="1">
    <citation type="journal article" date="2011" name="Syst. Appl. Microbiol.">
        <title>Defluviimonas denitrificans gen. nov., sp. nov., and Pararhodobacter aggregans gen. nov., sp. nov., non-phototrophic Rhodobacteraceae from the biofilter of a marine aquaculture.</title>
        <authorList>
            <person name="Foesel B.U."/>
            <person name="Drake H.L."/>
            <person name="Schramm A."/>
        </authorList>
    </citation>
    <scope>NUCLEOTIDE SEQUENCE [LARGE SCALE GENOMIC DNA]</scope>
    <source>
        <strain evidence="6 7">D1-19</strain>
    </source>
</reference>
<dbReference type="GO" id="GO:0046872">
    <property type="term" value="F:metal ion binding"/>
    <property type="evidence" value="ECO:0007669"/>
    <property type="project" value="UniProtKB-KW"/>
</dbReference>
<gene>
    <name evidence="6" type="ORF">DDE23_12730</name>
</gene>
<keyword evidence="3 6" id="KW-0378">Hydrolase</keyword>
<evidence type="ECO:0000256" key="1">
    <source>
        <dbReference type="ARBA" id="ARBA00007749"/>
    </source>
</evidence>
<evidence type="ECO:0000259" key="5">
    <source>
        <dbReference type="SMART" id="SM00849"/>
    </source>
</evidence>
<name>A0A2T7UR45_9RHOB</name>
<keyword evidence="2" id="KW-0479">Metal-binding</keyword>
<dbReference type="InterPro" id="IPR001279">
    <property type="entry name" value="Metallo-B-lactamas"/>
</dbReference>
<dbReference type="AlphaFoldDB" id="A0A2T7UR45"/>
<feature type="domain" description="Metallo-beta-lactamase" evidence="5">
    <location>
        <begin position="123"/>
        <end position="327"/>
    </location>
</feature>
<accession>A0A2T7UR45</accession>
<dbReference type="InterPro" id="IPR036866">
    <property type="entry name" value="RibonucZ/Hydroxyglut_hydro"/>
</dbReference>
<dbReference type="GO" id="GO:0016787">
    <property type="term" value="F:hydrolase activity"/>
    <property type="evidence" value="ECO:0007669"/>
    <property type="project" value="UniProtKB-KW"/>
</dbReference>
<comment type="similarity">
    <text evidence="1">Belongs to the metallo-beta-lactamase superfamily.</text>
</comment>
<dbReference type="Proteomes" id="UP000244810">
    <property type="component" value="Unassembled WGS sequence"/>
</dbReference>
<dbReference type="PANTHER" id="PTHR42978">
    <property type="entry name" value="QUORUM-QUENCHING LACTONASE YTNP-RELATED-RELATED"/>
    <property type="match status" value="1"/>
</dbReference>
<organism evidence="6 7">
    <name type="scientific">Pararhodobacter aggregans</name>
    <dbReference type="NCBI Taxonomy" id="404875"/>
    <lineage>
        <taxon>Bacteria</taxon>
        <taxon>Pseudomonadati</taxon>
        <taxon>Pseudomonadota</taxon>
        <taxon>Alphaproteobacteria</taxon>
        <taxon>Rhodobacterales</taxon>
        <taxon>Paracoccaceae</taxon>
        <taxon>Pararhodobacter</taxon>
    </lineage>
</organism>
<dbReference type="CDD" id="cd07720">
    <property type="entry name" value="OPHC2-like_MBL-fold"/>
    <property type="match status" value="1"/>
</dbReference>
<proteinExistence type="inferred from homology"/>
<comment type="caution">
    <text evidence="6">The sequence shown here is derived from an EMBL/GenBank/DDBJ whole genome shotgun (WGS) entry which is preliminary data.</text>
</comment>
<keyword evidence="7" id="KW-1185">Reference proteome</keyword>
<dbReference type="Gene3D" id="3.60.15.10">
    <property type="entry name" value="Ribonuclease Z/Hydroxyacylglutathione hydrolase-like"/>
    <property type="match status" value="1"/>
</dbReference>
<evidence type="ECO:0000313" key="7">
    <source>
        <dbReference type="Proteomes" id="UP000244810"/>
    </source>
</evidence>
<dbReference type="PANTHER" id="PTHR42978:SF6">
    <property type="entry name" value="QUORUM-QUENCHING LACTONASE YTNP-RELATED"/>
    <property type="match status" value="1"/>
</dbReference>
<evidence type="ECO:0000256" key="4">
    <source>
        <dbReference type="ARBA" id="ARBA00022833"/>
    </source>
</evidence>
<protein>
    <submittedName>
        <fullName evidence="6">MBL fold metallo-hydrolase</fullName>
    </submittedName>
</protein>
<dbReference type="SUPFAM" id="SSF56281">
    <property type="entry name" value="Metallo-hydrolase/oxidoreductase"/>
    <property type="match status" value="1"/>
</dbReference>
<evidence type="ECO:0000313" key="6">
    <source>
        <dbReference type="EMBL" id="PVE47109.1"/>
    </source>
</evidence>
<evidence type="ECO:0000256" key="3">
    <source>
        <dbReference type="ARBA" id="ARBA00022801"/>
    </source>
</evidence>
<dbReference type="InterPro" id="IPR051013">
    <property type="entry name" value="MBL_superfamily_lactonases"/>
</dbReference>
<dbReference type="Pfam" id="PF00753">
    <property type="entry name" value="Lactamase_B"/>
    <property type="match status" value="1"/>
</dbReference>
<evidence type="ECO:0000256" key="2">
    <source>
        <dbReference type="ARBA" id="ARBA00022723"/>
    </source>
</evidence>
<dbReference type="SMART" id="SM00849">
    <property type="entry name" value="Lactamase_B"/>
    <property type="match status" value="1"/>
</dbReference>
<keyword evidence="4" id="KW-0862">Zinc</keyword>
<sequence length="348" mass="37565">MPHQEPHHGQPLRMRKRGEGGDEIGVMFHDLRITAPQHLPQAAPATPAETATRRLPVCHAMLAWPRTEEDPMSRIATRTIGEADVTILTDGSTDFGAALFPATRPEHITALLERQGIDKIATNFNAVLIRNGGRTVLCDAGPRNLFGPTCGFLPEAMAEAGVAPEDVDVLFATHLHPDHIAGMISAEGAAVFPRAELVVRRDEHGFWSDESQTAPLPDPIPGWAQLARAVLAAYGDRLRLIGPEDAIAPGLTALPLDGHTPGHGGWRLSSGRAQLIHGGDIIHAPALQAIDPEIGIAFDMDMDRARVTRKRLLDELATDGALFTGGHYLRPAFHVAVRDGSGYRLERP</sequence>